<name>A0AAD8PCA4_BABGI</name>
<protein>
    <submittedName>
        <fullName evidence="7">U3 small nucleolar RNA-associated protein 25</fullName>
    </submittedName>
</protein>
<evidence type="ECO:0000259" key="6">
    <source>
        <dbReference type="Pfam" id="PF22916"/>
    </source>
</evidence>
<keyword evidence="8" id="KW-1185">Reference proteome</keyword>
<gene>
    <name evidence="7" type="ORF">BgAZ_501750</name>
</gene>
<evidence type="ECO:0000256" key="2">
    <source>
        <dbReference type="ARBA" id="ARBA00009223"/>
    </source>
</evidence>
<comment type="subcellular location">
    <subcellularLocation>
        <location evidence="1">Nucleus</location>
        <location evidence="1">Nucleolus</location>
    </subcellularLocation>
</comment>
<evidence type="ECO:0000259" key="5">
    <source>
        <dbReference type="Pfam" id="PF06862"/>
    </source>
</evidence>
<dbReference type="AlphaFoldDB" id="A0AAD8PCA4"/>
<dbReference type="InterPro" id="IPR010678">
    <property type="entry name" value="UTP25"/>
</dbReference>
<evidence type="ECO:0000313" key="8">
    <source>
        <dbReference type="Proteomes" id="UP001230268"/>
    </source>
</evidence>
<sequence length="609" mass="69855">MEDSTYIRDSSPAFNQLLKVLGHNGKSAKIRKTNSASDEVDLRQILEDSFGRDGESDDEDPEESPSCEGIRTDGINTFNMGYEEYLEETNSIATDYSTTCNCFKVQKLKSLTPVMRELLKASALPDLTSTGNPYGIEEQLLKKLSKLMRKGGASSSILKRRKRLRHLFNCLNSYVDVFYSGCRIGDLHSVRFLYALHASNHVSKSVNSAVEKSHGYTRPRVLYVCGLKSCAQDFIQHMVNLLSVKKDDPKYEKFIEEYDLPEEDEEQQQASFQKTNKSFDFIETFSGNQDDAFKMGMRYQGGRLHLYTPFYTSDVIVASPLGLNIMLQEEEYDFLSSIEVLLMDRLDVIKFQNWRFLHDLINKVNLPLQKWRDADLNRLRVSTLDGYVKQYRQTVAVSCTQHSVFNALFRSFENRRGSMKLCCVTANDFVLLGSQLKVQQLFIKVASSTVKDCEDDLMKYFVKNMISSLHGIGGVLIVLGDYTHYLRMNKEFQNANMEYLPCHESCTPKQMLFARQQFQAGNTPALVTTARMLFFKRYVIKGTCRVFFVLPPEYSDIYREVFKMFDLSKKNSMVTLYTKFHGLQLEAIVGQTKLQKLMGASDTNVTQFH</sequence>
<dbReference type="GO" id="GO:0000462">
    <property type="term" value="P:maturation of SSU-rRNA from tricistronic rRNA transcript (SSU-rRNA, 5.8S rRNA, LSU-rRNA)"/>
    <property type="evidence" value="ECO:0007669"/>
    <property type="project" value="TreeGrafter"/>
</dbReference>
<dbReference type="Pfam" id="PF06862">
    <property type="entry name" value="Utp25_C"/>
    <property type="match status" value="1"/>
</dbReference>
<dbReference type="PANTHER" id="PTHR12933:SF0">
    <property type="entry name" value="U3 SMALL NUCLEOLAR RNA-ASSOCIATED PROTEIN 25 HOMOLOG"/>
    <property type="match status" value="1"/>
</dbReference>
<organism evidence="7 8">
    <name type="scientific">Babesia gibsoni</name>
    <dbReference type="NCBI Taxonomy" id="33632"/>
    <lineage>
        <taxon>Eukaryota</taxon>
        <taxon>Sar</taxon>
        <taxon>Alveolata</taxon>
        <taxon>Apicomplexa</taxon>
        <taxon>Aconoidasida</taxon>
        <taxon>Piroplasmida</taxon>
        <taxon>Babesiidae</taxon>
        <taxon>Babesia</taxon>
    </lineage>
</organism>
<dbReference type="GO" id="GO:0032040">
    <property type="term" value="C:small-subunit processome"/>
    <property type="evidence" value="ECO:0007669"/>
    <property type="project" value="TreeGrafter"/>
</dbReference>
<dbReference type="GO" id="GO:0019843">
    <property type="term" value="F:rRNA binding"/>
    <property type="evidence" value="ECO:0007669"/>
    <property type="project" value="TreeGrafter"/>
</dbReference>
<evidence type="ECO:0000256" key="4">
    <source>
        <dbReference type="SAM" id="MobiDB-lite"/>
    </source>
</evidence>
<feature type="region of interest" description="Disordered" evidence="4">
    <location>
        <begin position="47"/>
        <end position="70"/>
    </location>
</feature>
<dbReference type="InterPro" id="IPR053940">
    <property type="entry name" value="UTP25_NTPase-like"/>
</dbReference>
<proteinExistence type="inferred from homology"/>
<reference evidence="7" key="1">
    <citation type="submission" date="2023-08" db="EMBL/GenBank/DDBJ databases">
        <title>Draft sequence of the Babesia gibsoni genome.</title>
        <authorList>
            <person name="Yamagishi J.Y."/>
            <person name="Xuan X.X."/>
        </authorList>
    </citation>
    <scope>NUCLEOTIDE SEQUENCE</scope>
    <source>
        <strain evidence="7">Azabu</strain>
    </source>
</reference>
<evidence type="ECO:0000256" key="1">
    <source>
        <dbReference type="ARBA" id="ARBA00004604"/>
    </source>
</evidence>
<feature type="domain" description="UTP25 NTP hydrolase-like" evidence="6">
    <location>
        <begin position="174"/>
        <end position="418"/>
    </location>
</feature>
<keyword evidence="3" id="KW-0539">Nucleus</keyword>
<evidence type="ECO:0000256" key="3">
    <source>
        <dbReference type="ARBA" id="ARBA00023242"/>
    </source>
</evidence>
<dbReference type="GO" id="GO:0034511">
    <property type="term" value="F:U3 snoRNA binding"/>
    <property type="evidence" value="ECO:0007669"/>
    <property type="project" value="InterPro"/>
</dbReference>
<comment type="caution">
    <text evidence="7">The sequence shown here is derived from an EMBL/GenBank/DDBJ whole genome shotgun (WGS) entry which is preliminary data.</text>
</comment>
<feature type="compositionally biased region" description="Acidic residues" evidence="4">
    <location>
        <begin position="55"/>
        <end position="65"/>
    </location>
</feature>
<evidence type="ECO:0000313" key="7">
    <source>
        <dbReference type="EMBL" id="KAK1441843.1"/>
    </source>
</evidence>
<feature type="domain" description="UTP25 C-terminal" evidence="5">
    <location>
        <begin position="435"/>
        <end position="608"/>
    </location>
</feature>
<dbReference type="PANTHER" id="PTHR12933">
    <property type="entry name" value="ORF PROTEIN-RELATED"/>
    <property type="match status" value="1"/>
</dbReference>
<dbReference type="InterPro" id="IPR053939">
    <property type="entry name" value="UTP25_C"/>
</dbReference>
<dbReference type="Pfam" id="PF22916">
    <property type="entry name" value="UTP25_NTPase-like"/>
    <property type="match status" value="1"/>
</dbReference>
<comment type="similarity">
    <text evidence="2">Belongs to the UTP25 family.</text>
</comment>
<dbReference type="EMBL" id="JAVEPI010000005">
    <property type="protein sequence ID" value="KAK1441843.1"/>
    <property type="molecule type" value="Genomic_DNA"/>
</dbReference>
<dbReference type="Proteomes" id="UP001230268">
    <property type="component" value="Unassembled WGS sequence"/>
</dbReference>
<accession>A0AAD8PCA4</accession>